<dbReference type="AlphaFoldDB" id="A0A1R3L1G5"/>
<reference evidence="2" key="1">
    <citation type="submission" date="2013-09" db="EMBL/GenBank/DDBJ databases">
        <title>Corchorus olitorius genome sequencing.</title>
        <authorList>
            <person name="Alam M."/>
            <person name="Haque M.S."/>
            <person name="Islam M.S."/>
            <person name="Emdad E.M."/>
            <person name="Islam M.M."/>
            <person name="Ahmed B."/>
            <person name="Halim A."/>
            <person name="Hossen Q.M.M."/>
            <person name="Hossain M.Z."/>
            <person name="Ahmed R."/>
            <person name="Khan M.M."/>
            <person name="Islam R."/>
            <person name="Rashid M.M."/>
            <person name="Khan S.A."/>
            <person name="Rahman M.S."/>
            <person name="Alam M."/>
            <person name="Yahiya A.S."/>
            <person name="Khan M.S."/>
            <person name="Azam M.S."/>
            <person name="Haque T."/>
            <person name="Lashkar M.Z.H."/>
            <person name="Akhand A.I."/>
            <person name="Morshed G."/>
            <person name="Roy S."/>
            <person name="Uddin K.S."/>
            <person name="Rabeya T."/>
            <person name="Hossain A.S."/>
            <person name="Chowdhury A."/>
            <person name="Snigdha A.R."/>
            <person name="Mortoza M.S."/>
            <person name="Matin S.A."/>
            <person name="Hoque S.M.E."/>
            <person name="Islam M.K."/>
            <person name="Roy D.K."/>
            <person name="Haider R."/>
            <person name="Moosa M.M."/>
            <person name="Elias S.M."/>
            <person name="Hasan A.M."/>
            <person name="Jahan S."/>
            <person name="Shafiuddin M."/>
            <person name="Mahmood N."/>
            <person name="Shommy N.S."/>
        </authorList>
    </citation>
    <scope>NUCLEOTIDE SEQUENCE [LARGE SCALE GENOMIC DNA]</scope>
    <source>
        <strain evidence="2">cv. O-4</strain>
    </source>
</reference>
<comment type="caution">
    <text evidence="1">The sequence shown here is derived from an EMBL/GenBank/DDBJ whole genome shotgun (WGS) entry which is preliminary data.</text>
</comment>
<name>A0A1R3L1G5_9ROSI</name>
<protein>
    <submittedName>
        <fullName evidence="1">Uncharacterized protein</fullName>
    </submittedName>
</protein>
<keyword evidence="2" id="KW-1185">Reference proteome</keyword>
<dbReference type="Proteomes" id="UP000187203">
    <property type="component" value="Unassembled WGS sequence"/>
</dbReference>
<accession>A0A1R3L1G5</accession>
<evidence type="ECO:0000313" key="2">
    <source>
        <dbReference type="Proteomes" id="UP000187203"/>
    </source>
</evidence>
<sequence length="392" mass="42967">MQKALEAIAATQPLEDLEIDHRIGRQPEHGLAALIPDQGTTGRQILPHAQPGGVHGQARPDLQAVQGFFGAAPLAALVHHQQCPLDGLGQELHALLEHIVVGAQAHHLHGVHLTKDARDEDEGRFRCQRPRHAQRLGAGEARQDDVGKDDVVGLLAQGQGETGTLVDDLGLQLEAVPFQLDQDQLGVELAVLYQEDLDLFREGHKRTSALDLFAQGSRVAHICRSRMTGYGCTYLHSLTANAPGDTARSWRRLVEYGPEHAEVTDRGNEITEFDRLDHVGVHAQFVGLFQIGLLPRRRQHDHGDAAQLRGTTHQVQHLEAIDLGQLEIQQHHGGIARLAIGIGLAAQQVINRFGAVTQDHDIVGQLAALQSHQGKLQIVRIVFDQHNGFEHE</sequence>
<organism evidence="1 2">
    <name type="scientific">Corchorus olitorius</name>
    <dbReference type="NCBI Taxonomy" id="93759"/>
    <lineage>
        <taxon>Eukaryota</taxon>
        <taxon>Viridiplantae</taxon>
        <taxon>Streptophyta</taxon>
        <taxon>Embryophyta</taxon>
        <taxon>Tracheophyta</taxon>
        <taxon>Spermatophyta</taxon>
        <taxon>Magnoliopsida</taxon>
        <taxon>eudicotyledons</taxon>
        <taxon>Gunneridae</taxon>
        <taxon>Pentapetalae</taxon>
        <taxon>rosids</taxon>
        <taxon>malvids</taxon>
        <taxon>Malvales</taxon>
        <taxon>Malvaceae</taxon>
        <taxon>Grewioideae</taxon>
        <taxon>Apeibeae</taxon>
        <taxon>Corchorus</taxon>
    </lineage>
</organism>
<proteinExistence type="predicted"/>
<evidence type="ECO:0000313" key="1">
    <source>
        <dbReference type="EMBL" id="OMP13137.1"/>
    </source>
</evidence>
<gene>
    <name evidence="1" type="ORF">COLO4_02214</name>
</gene>
<dbReference type="EMBL" id="AWUE01005057">
    <property type="protein sequence ID" value="OMP13137.1"/>
    <property type="molecule type" value="Genomic_DNA"/>
</dbReference>